<sequence>MQSTGVQGNEVLSYIFGILAIVLNGVLLASMYKERKKIFVTRISFLVANLAFADCLSGLFLIVLKQPIKEIEYTSDARLLTELPLIWTAFCASFLTLFLMAAERLVIVTLPLAWSTLLTIPRSLLCILAVWLLSIGGGVAIHHKRYYAQFFICLIVEISALCFIATHIYIVWLLQRREKHRMVVNQNSSQDTPCLPTPPNENNTHTHRKVTIVVTILLSVLIVTCVPYFVCLQMFTINNTFDKTLAERVNLEIFDKALVYTHAFLYVNFFMNPIIYAWRLRMYRKAFYSLVGRSTS</sequence>
<dbReference type="PROSITE" id="PS50262">
    <property type="entry name" value="G_PROTEIN_RECEP_F1_2"/>
    <property type="match status" value="1"/>
</dbReference>
<evidence type="ECO:0000256" key="4">
    <source>
        <dbReference type="ARBA" id="ARBA00022989"/>
    </source>
</evidence>
<keyword evidence="7" id="KW-1185">Reference proteome</keyword>
<evidence type="ECO:0000256" key="2">
    <source>
        <dbReference type="ARBA" id="ARBA00022475"/>
    </source>
</evidence>
<dbReference type="EMBL" id="CACRXK020000183">
    <property type="protein sequence ID" value="CAB3979280.1"/>
    <property type="molecule type" value="Genomic_DNA"/>
</dbReference>
<dbReference type="PRINTS" id="PR00237">
    <property type="entry name" value="GPCRRHODOPSN"/>
</dbReference>
<keyword evidence="2" id="KW-1003">Cell membrane</keyword>
<dbReference type="GO" id="GO:0004930">
    <property type="term" value="F:G protein-coupled receptor activity"/>
    <property type="evidence" value="ECO:0007669"/>
    <property type="project" value="InterPro"/>
</dbReference>
<dbReference type="AlphaFoldDB" id="A0A6S7FYW4"/>
<protein>
    <submittedName>
        <fullName evidence="6">Adenosine receptor A1-like</fullName>
    </submittedName>
</protein>
<evidence type="ECO:0000313" key="7">
    <source>
        <dbReference type="Proteomes" id="UP001152795"/>
    </source>
</evidence>
<dbReference type="Pfam" id="PF00001">
    <property type="entry name" value="7tm_1"/>
    <property type="match status" value="1"/>
</dbReference>
<dbReference type="OrthoDB" id="5962658at2759"/>
<gene>
    <name evidence="6" type="ORF">PACLA_8A004622</name>
</gene>
<dbReference type="Gene3D" id="1.20.1070.10">
    <property type="entry name" value="Rhodopsin 7-helix transmembrane proteins"/>
    <property type="match status" value="2"/>
</dbReference>
<keyword evidence="3" id="KW-0812">Transmembrane</keyword>
<reference evidence="6" key="1">
    <citation type="submission" date="2020-04" db="EMBL/GenBank/DDBJ databases">
        <authorList>
            <person name="Alioto T."/>
            <person name="Alioto T."/>
            <person name="Gomez Garrido J."/>
        </authorList>
    </citation>
    <scope>NUCLEOTIDE SEQUENCE</scope>
    <source>
        <strain evidence="6">A484AB</strain>
    </source>
</reference>
<keyword evidence="6" id="KW-0675">Receptor</keyword>
<organism evidence="6 7">
    <name type="scientific">Paramuricea clavata</name>
    <name type="common">Red gorgonian</name>
    <name type="synonym">Violescent sea-whip</name>
    <dbReference type="NCBI Taxonomy" id="317549"/>
    <lineage>
        <taxon>Eukaryota</taxon>
        <taxon>Metazoa</taxon>
        <taxon>Cnidaria</taxon>
        <taxon>Anthozoa</taxon>
        <taxon>Octocorallia</taxon>
        <taxon>Malacalcyonacea</taxon>
        <taxon>Plexauridae</taxon>
        <taxon>Paramuricea</taxon>
    </lineage>
</organism>
<evidence type="ECO:0000256" key="5">
    <source>
        <dbReference type="ARBA" id="ARBA00023136"/>
    </source>
</evidence>
<dbReference type="SUPFAM" id="SSF81321">
    <property type="entry name" value="Family A G protein-coupled receptor-like"/>
    <property type="match status" value="1"/>
</dbReference>
<keyword evidence="4" id="KW-1133">Transmembrane helix</keyword>
<accession>A0A6S7FYW4</accession>
<dbReference type="PANTHER" id="PTHR22750">
    <property type="entry name" value="G-PROTEIN COUPLED RECEPTOR"/>
    <property type="match status" value="1"/>
</dbReference>
<comment type="caution">
    <text evidence="6">The sequence shown here is derived from an EMBL/GenBank/DDBJ whole genome shotgun (WGS) entry which is preliminary data.</text>
</comment>
<dbReference type="InterPro" id="IPR000276">
    <property type="entry name" value="GPCR_Rhodpsn"/>
</dbReference>
<evidence type="ECO:0000256" key="1">
    <source>
        <dbReference type="ARBA" id="ARBA00004651"/>
    </source>
</evidence>
<proteinExistence type="predicted"/>
<dbReference type="CDD" id="cd00637">
    <property type="entry name" value="7tm_classA_rhodopsin-like"/>
    <property type="match status" value="1"/>
</dbReference>
<dbReference type="InterPro" id="IPR017452">
    <property type="entry name" value="GPCR_Rhodpsn_7TM"/>
</dbReference>
<dbReference type="Proteomes" id="UP001152795">
    <property type="component" value="Unassembled WGS sequence"/>
</dbReference>
<dbReference type="GO" id="GO:0005886">
    <property type="term" value="C:plasma membrane"/>
    <property type="evidence" value="ECO:0007669"/>
    <property type="project" value="UniProtKB-SubCell"/>
</dbReference>
<name>A0A6S7FYW4_PARCT</name>
<evidence type="ECO:0000256" key="3">
    <source>
        <dbReference type="ARBA" id="ARBA00022692"/>
    </source>
</evidence>
<keyword evidence="5" id="KW-0472">Membrane</keyword>
<evidence type="ECO:0000313" key="6">
    <source>
        <dbReference type="EMBL" id="CAB3979280.1"/>
    </source>
</evidence>
<comment type="subcellular location">
    <subcellularLocation>
        <location evidence="1">Cell membrane</location>
        <topology evidence="1">Multi-pass membrane protein</topology>
    </subcellularLocation>
</comment>